<gene>
    <name evidence="4" type="ORF">CCR75_008181</name>
</gene>
<reference evidence="4 5" key="1">
    <citation type="journal article" date="2021" name="Genome Biol.">
        <title>AFLAP: assembly-free linkage analysis pipeline using k-mers from genome sequencing data.</title>
        <authorList>
            <person name="Fletcher K."/>
            <person name="Zhang L."/>
            <person name="Gil J."/>
            <person name="Han R."/>
            <person name="Cavanaugh K."/>
            <person name="Michelmore R."/>
        </authorList>
    </citation>
    <scope>NUCLEOTIDE SEQUENCE [LARGE SCALE GENOMIC DNA]</scope>
    <source>
        <strain evidence="4 5">SF5</strain>
    </source>
</reference>
<keyword evidence="5" id="KW-1185">Reference proteome</keyword>
<evidence type="ECO:0000256" key="1">
    <source>
        <dbReference type="ARBA" id="ARBA00001962"/>
    </source>
</evidence>
<accession>A0A976ILM3</accession>
<dbReference type="PANTHER" id="PTHR20883">
    <property type="entry name" value="PHYTANOYL-COA DIOXYGENASE DOMAIN CONTAINING 1"/>
    <property type="match status" value="1"/>
</dbReference>
<dbReference type="OrthoDB" id="445007at2759"/>
<dbReference type="GO" id="GO:0046872">
    <property type="term" value="F:metal ion binding"/>
    <property type="evidence" value="ECO:0007669"/>
    <property type="project" value="UniProtKB-KW"/>
</dbReference>
<dbReference type="EMBL" id="SHOA02000009">
    <property type="protein sequence ID" value="TDH74056.1"/>
    <property type="molecule type" value="Genomic_DNA"/>
</dbReference>
<sequence>MSGLTSAQLDAFHRDGFLILRKALTPSTCDELRSRAGDYVAQCDVHDHCSIFTTNDQTRRMNDTYFLESGDTIRYFFEEHAFDKDHTTLVVQLTGAINKIGHNLHNLDSVFQKVSYSTQVQNILKSLKYVRPVVVQSMYIFKQPNIGGEVKAHQDGSYLYTEPQSVVGFWWALEDCTLENGCLYGVPGSHLTVPVRQRLRRTTAKQQAENGGLLLEKVPEQIEPYDLGNSQPILTKKGDLVLLHSSFVHYSHANVSPQSRHAYSIHVVESQGVVYPADNWLQMTGNVPFKPVFES</sequence>
<evidence type="ECO:0000256" key="3">
    <source>
        <dbReference type="ARBA" id="ARBA00023004"/>
    </source>
</evidence>
<dbReference type="Pfam" id="PF05721">
    <property type="entry name" value="PhyH"/>
    <property type="match status" value="1"/>
</dbReference>
<dbReference type="GeneID" id="94351906"/>
<dbReference type="AlphaFoldDB" id="A0A976ILM3"/>
<dbReference type="Gene3D" id="2.60.120.620">
    <property type="entry name" value="q2cbj1_9rhob like domain"/>
    <property type="match status" value="1"/>
</dbReference>
<organism evidence="4 5">
    <name type="scientific">Bremia lactucae</name>
    <name type="common">Lettuce downy mildew</name>
    <dbReference type="NCBI Taxonomy" id="4779"/>
    <lineage>
        <taxon>Eukaryota</taxon>
        <taxon>Sar</taxon>
        <taxon>Stramenopiles</taxon>
        <taxon>Oomycota</taxon>
        <taxon>Peronosporomycetes</taxon>
        <taxon>Peronosporales</taxon>
        <taxon>Peronosporaceae</taxon>
        <taxon>Bremia</taxon>
    </lineage>
</organism>
<evidence type="ECO:0000256" key="2">
    <source>
        <dbReference type="ARBA" id="ARBA00022723"/>
    </source>
</evidence>
<evidence type="ECO:0000313" key="4">
    <source>
        <dbReference type="EMBL" id="TDH74056.1"/>
    </source>
</evidence>
<proteinExistence type="predicted"/>
<dbReference type="RefSeq" id="XP_067823554.1">
    <property type="nucleotide sequence ID" value="XM_067966235.1"/>
</dbReference>
<dbReference type="KEGG" id="blac:94351906"/>
<dbReference type="PANTHER" id="PTHR20883:SF15">
    <property type="entry name" value="PHYTANOYL-COA DIOXYGENASE DOMAIN-CONTAINING PROTEIN 1"/>
    <property type="match status" value="1"/>
</dbReference>
<dbReference type="Proteomes" id="UP000294530">
    <property type="component" value="Unassembled WGS sequence"/>
</dbReference>
<keyword evidence="3" id="KW-0408">Iron</keyword>
<evidence type="ECO:0008006" key="6">
    <source>
        <dbReference type="Google" id="ProtNLM"/>
    </source>
</evidence>
<dbReference type="InterPro" id="IPR008775">
    <property type="entry name" value="Phytyl_CoA_dOase-like"/>
</dbReference>
<name>A0A976ILM3_BRELC</name>
<keyword evidence="2" id="KW-0479">Metal-binding</keyword>
<evidence type="ECO:0000313" key="5">
    <source>
        <dbReference type="Proteomes" id="UP000294530"/>
    </source>
</evidence>
<protein>
    <recommendedName>
        <fullName evidence="6">Phytanoyl-CoA dioxygenase</fullName>
    </recommendedName>
</protein>
<dbReference type="SUPFAM" id="SSF51197">
    <property type="entry name" value="Clavaminate synthase-like"/>
    <property type="match status" value="1"/>
</dbReference>
<comment type="caution">
    <text evidence="4">The sequence shown here is derived from an EMBL/GenBank/DDBJ whole genome shotgun (WGS) entry which is preliminary data.</text>
</comment>
<comment type="cofactor">
    <cofactor evidence="1">
        <name>Fe cation</name>
        <dbReference type="ChEBI" id="CHEBI:24875"/>
    </cofactor>
</comment>